<dbReference type="InterPro" id="IPR036397">
    <property type="entry name" value="RNaseH_sf"/>
</dbReference>
<keyword evidence="7" id="KW-0548">Nucleotidyltransferase</keyword>
<dbReference type="GO" id="GO:0006261">
    <property type="term" value="P:DNA-templated DNA replication"/>
    <property type="evidence" value="ECO:0007669"/>
    <property type="project" value="InterPro"/>
</dbReference>
<feature type="domain" description="DNA-directed DNA polymerase family A palm" evidence="6">
    <location>
        <begin position="459"/>
        <end position="736"/>
    </location>
</feature>
<dbReference type="InterPro" id="IPR001098">
    <property type="entry name" value="DNA-dir_DNA_pol_A_palm_dom"/>
</dbReference>
<keyword evidence="4" id="KW-0235">DNA replication</keyword>
<dbReference type="GO" id="GO:0003677">
    <property type="term" value="F:DNA binding"/>
    <property type="evidence" value="ECO:0007669"/>
    <property type="project" value="InterPro"/>
</dbReference>
<comment type="similarity">
    <text evidence="1">Belongs to the DNA polymerase type-A family.</text>
</comment>
<dbReference type="PANTHER" id="PTHR10133:SF27">
    <property type="entry name" value="DNA POLYMERASE NU"/>
    <property type="match status" value="1"/>
</dbReference>
<evidence type="ECO:0000259" key="6">
    <source>
        <dbReference type="SMART" id="SM00482"/>
    </source>
</evidence>
<comment type="catalytic activity">
    <reaction evidence="5">
        <text>DNA(n) + a 2'-deoxyribonucleoside 5'-triphosphate = DNA(n+1) + diphosphate</text>
        <dbReference type="Rhea" id="RHEA:22508"/>
        <dbReference type="Rhea" id="RHEA-COMP:17339"/>
        <dbReference type="Rhea" id="RHEA-COMP:17340"/>
        <dbReference type="ChEBI" id="CHEBI:33019"/>
        <dbReference type="ChEBI" id="CHEBI:61560"/>
        <dbReference type="ChEBI" id="CHEBI:173112"/>
        <dbReference type="EC" id="2.7.7.7"/>
    </reaction>
</comment>
<dbReference type="SUPFAM" id="SSF53098">
    <property type="entry name" value="Ribonuclease H-like"/>
    <property type="match status" value="1"/>
</dbReference>
<dbReference type="Pfam" id="PF00476">
    <property type="entry name" value="DNA_pol_A"/>
    <property type="match status" value="1"/>
</dbReference>
<dbReference type="OrthoDB" id="238874at2"/>
<gene>
    <name evidence="7" type="primary">polA_1</name>
    <name evidence="7" type="ORF">Poly41_48070</name>
</gene>
<dbReference type="SMART" id="SM00482">
    <property type="entry name" value="POLAc"/>
    <property type="match status" value="1"/>
</dbReference>
<protein>
    <recommendedName>
        <fullName evidence="3">DNA polymerase I</fullName>
        <ecNumber evidence="2">2.7.7.7</ecNumber>
    </recommendedName>
</protein>
<organism evidence="7 8">
    <name type="scientific">Novipirellula artificiosorum</name>
    <dbReference type="NCBI Taxonomy" id="2528016"/>
    <lineage>
        <taxon>Bacteria</taxon>
        <taxon>Pseudomonadati</taxon>
        <taxon>Planctomycetota</taxon>
        <taxon>Planctomycetia</taxon>
        <taxon>Pirellulales</taxon>
        <taxon>Pirellulaceae</taxon>
        <taxon>Novipirellula</taxon>
    </lineage>
</organism>
<dbReference type="Proteomes" id="UP000319143">
    <property type="component" value="Unassembled WGS sequence"/>
</dbReference>
<reference evidence="7 8" key="1">
    <citation type="submission" date="2019-02" db="EMBL/GenBank/DDBJ databases">
        <title>Deep-cultivation of Planctomycetes and their phenomic and genomic characterization uncovers novel biology.</title>
        <authorList>
            <person name="Wiegand S."/>
            <person name="Jogler M."/>
            <person name="Boedeker C."/>
            <person name="Pinto D."/>
            <person name="Vollmers J."/>
            <person name="Rivas-Marin E."/>
            <person name="Kohn T."/>
            <person name="Peeters S.H."/>
            <person name="Heuer A."/>
            <person name="Rast P."/>
            <person name="Oberbeckmann S."/>
            <person name="Bunk B."/>
            <person name="Jeske O."/>
            <person name="Meyerdierks A."/>
            <person name="Storesund J.E."/>
            <person name="Kallscheuer N."/>
            <person name="Luecker S."/>
            <person name="Lage O.M."/>
            <person name="Pohl T."/>
            <person name="Merkel B.J."/>
            <person name="Hornburger P."/>
            <person name="Mueller R.-W."/>
            <person name="Bruemmer F."/>
            <person name="Labrenz M."/>
            <person name="Spormann A.M."/>
            <person name="Op Den Camp H."/>
            <person name="Overmann J."/>
            <person name="Amann R."/>
            <person name="Jetten M.S.M."/>
            <person name="Mascher T."/>
            <person name="Medema M.H."/>
            <person name="Devos D.P."/>
            <person name="Kaster A.-K."/>
            <person name="Ovreas L."/>
            <person name="Rohde M."/>
            <person name="Galperin M.Y."/>
            <person name="Jogler C."/>
        </authorList>
    </citation>
    <scope>NUCLEOTIDE SEQUENCE [LARGE SCALE GENOMIC DNA]</scope>
    <source>
        <strain evidence="7 8">Poly41</strain>
    </source>
</reference>
<dbReference type="EMBL" id="SJPV01000009">
    <property type="protein sequence ID" value="TWU33808.1"/>
    <property type="molecule type" value="Genomic_DNA"/>
</dbReference>
<evidence type="ECO:0000256" key="3">
    <source>
        <dbReference type="ARBA" id="ARBA00020311"/>
    </source>
</evidence>
<dbReference type="InterPro" id="IPR012337">
    <property type="entry name" value="RNaseH-like_sf"/>
</dbReference>
<dbReference type="InterPro" id="IPR002298">
    <property type="entry name" value="DNA_polymerase_A"/>
</dbReference>
<evidence type="ECO:0000313" key="8">
    <source>
        <dbReference type="Proteomes" id="UP000319143"/>
    </source>
</evidence>
<dbReference type="Gene3D" id="3.30.420.10">
    <property type="entry name" value="Ribonuclease H-like superfamily/Ribonuclease H"/>
    <property type="match status" value="1"/>
</dbReference>
<keyword evidence="8" id="KW-1185">Reference proteome</keyword>
<keyword evidence="7" id="KW-0808">Transferase</keyword>
<evidence type="ECO:0000313" key="7">
    <source>
        <dbReference type="EMBL" id="TWU33808.1"/>
    </source>
</evidence>
<comment type="caution">
    <text evidence="7">The sequence shown here is derived from an EMBL/GenBank/DDBJ whole genome shotgun (WGS) entry which is preliminary data.</text>
</comment>
<dbReference type="Pfam" id="PF01612">
    <property type="entry name" value="DNA_pol_A_exo1"/>
    <property type="match status" value="1"/>
</dbReference>
<dbReference type="GO" id="GO:0006302">
    <property type="term" value="P:double-strand break repair"/>
    <property type="evidence" value="ECO:0007669"/>
    <property type="project" value="TreeGrafter"/>
</dbReference>
<dbReference type="InterPro" id="IPR002562">
    <property type="entry name" value="3'-5'_exonuclease_dom"/>
</dbReference>
<name>A0A5C6DAS5_9BACT</name>
<evidence type="ECO:0000256" key="4">
    <source>
        <dbReference type="ARBA" id="ARBA00022705"/>
    </source>
</evidence>
<dbReference type="GO" id="GO:0008408">
    <property type="term" value="F:3'-5' exonuclease activity"/>
    <property type="evidence" value="ECO:0007669"/>
    <property type="project" value="InterPro"/>
</dbReference>
<dbReference type="GO" id="GO:0003887">
    <property type="term" value="F:DNA-directed DNA polymerase activity"/>
    <property type="evidence" value="ECO:0007669"/>
    <property type="project" value="UniProtKB-EC"/>
</dbReference>
<dbReference type="SUPFAM" id="SSF56672">
    <property type="entry name" value="DNA/RNA polymerases"/>
    <property type="match status" value="1"/>
</dbReference>
<dbReference type="EC" id="2.7.7.7" evidence="2"/>
<dbReference type="PANTHER" id="PTHR10133">
    <property type="entry name" value="DNA POLYMERASE I"/>
    <property type="match status" value="1"/>
</dbReference>
<evidence type="ECO:0000256" key="5">
    <source>
        <dbReference type="ARBA" id="ARBA00049244"/>
    </source>
</evidence>
<dbReference type="InterPro" id="IPR043502">
    <property type="entry name" value="DNA/RNA_pol_sf"/>
</dbReference>
<dbReference type="AlphaFoldDB" id="A0A5C6DAS5"/>
<proteinExistence type="inferred from homology"/>
<evidence type="ECO:0000256" key="2">
    <source>
        <dbReference type="ARBA" id="ARBA00012417"/>
    </source>
</evidence>
<sequence>MTTNSHSTQLRMLMRTQQLFDTLSSLGLQVKLNTAGAPEVVGDIRKLTDPVKQALREHRQLFIDVLSDVLSDGPTALRNVRLGNETYSFGNWGLSERLLSPIAIDTETELIEGRKIPKIALASVSDGTIHRLIDPADLQAFIDAHSDCHYVCHNAAFDFVVIRKALSDPANWVQACDDGRLHDTMLLDSLVRLARSDEFPTNRDLGTLAQSYLKIAIDKDDPYRLRYGELIGQPWDNAEPGFFTYAIKDAIVTWSLYKVLSAIAEKLAVPFASQMLPDCRSRYGLLTESLQVRGAIALAHIERTGLSIDQGQVERTKKTLDAEVERVIHQIQTLPGTDGFFKVDSCGDLSWTAAGKPSINRSKLIEILSGIASDHGIDVPRTEKTDDVSTSVKFWSQHVALSVFLSLWVRLEETTKLRQFLTGLNSDRIHPRYMPLVRTGRTSCSRPNIQQLPRSGGFREMIVPTQGHYFLTIDYSAIELRTLAAICQRRYGASRLGDVIRKGDDPHAFTAAMFEGVALDAFEELPNKKELRQRSKALNFGIPGGLGAKSLVAYAESTYGVSMTIEEAQQFRQKLVVDVYPELSKYLDDDLPQTLAWNLKATPFGVRSQFDTDGRLGAAKRIVAGKGRANGESYGDAFIDQTWASLKDLNQNAKLRDRIANRDAGEQLSRDLFNGPVCTPTGRIRGAVGFSQARNTPFQGLAADGAKLALWRLCLAGYRCVAFIHDEVVIELPIESDHTEHARTIDRILCESMEELTGDIPVACQYALTDRWHKDAEAVYDTQGRLLVWRPKS</sequence>
<accession>A0A5C6DAS5</accession>
<dbReference type="Gene3D" id="1.10.150.20">
    <property type="entry name" value="5' to 3' exonuclease, C-terminal subdomain"/>
    <property type="match status" value="1"/>
</dbReference>
<evidence type="ECO:0000256" key="1">
    <source>
        <dbReference type="ARBA" id="ARBA00007705"/>
    </source>
</evidence>